<evidence type="ECO:0000313" key="2">
    <source>
        <dbReference type="Proteomes" id="UP000308600"/>
    </source>
</evidence>
<protein>
    <submittedName>
        <fullName evidence="1">Uncharacterized protein</fullName>
    </submittedName>
</protein>
<reference evidence="1 2" key="1">
    <citation type="journal article" date="2019" name="Nat. Ecol. Evol.">
        <title>Megaphylogeny resolves global patterns of mushroom evolution.</title>
        <authorList>
            <person name="Varga T."/>
            <person name="Krizsan K."/>
            <person name="Foldi C."/>
            <person name="Dima B."/>
            <person name="Sanchez-Garcia M."/>
            <person name="Sanchez-Ramirez S."/>
            <person name="Szollosi G.J."/>
            <person name="Szarkandi J.G."/>
            <person name="Papp V."/>
            <person name="Albert L."/>
            <person name="Andreopoulos W."/>
            <person name="Angelini C."/>
            <person name="Antonin V."/>
            <person name="Barry K.W."/>
            <person name="Bougher N.L."/>
            <person name="Buchanan P."/>
            <person name="Buyck B."/>
            <person name="Bense V."/>
            <person name="Catcheside P."/>
            <person name="Chovatia M."/>
            <person name="Cooper J."/>
            <person name="Damon W."/>
            <person name="Desjardin D."/>
            <person name="Finy P."/>
            <person name="Geml J."/>
            <person name="Haridas S."/>
            <person name="Hughes K."/>
            <person name="Justo A."/>
            <person name="Karasinski D."/>
            <person name="Kautmanova I."/>
            <person name="Kiss B."/>
            <person name="Kocsube S."/>
            <person name="Kotiranta H."/>
            <person name="LaButti K.M."/>
            <person name="Lechner B.E."/>
            <person name="Liimatainen K."/>
            <person name="Lipzen A."/>
            <person name="Lukacs Z."/>
            <person name="Mihaltcheva S."/>
            <person name="Morgado L.N."/>
            <person name="Niskanen T."/>
            <person name="Noordeloos M.E."/>
            <person name="Ohm R.A."/>
            <person name="Ortiz-Santana B."/>
            <person name="Ovrebo C."/>
            <person name="Racz N."/>
            <person name="Riley R."/>
            <person name="Savchenko A."/>
            <person name="Shiryaev A."/>
            <person name="Soop K."/>
            <person name="Spirin V."/>
            <person name="Szebenyi C."/>
            <person name="Tomsovsky M."/>
            <person name="Tulloss R.E."/>
            <person name="Uehling J."/>
            <person name="Grigoriev I.V."/>
            <person name="Vagvolgyi C."/>
            <person name="Papp T."/>
            <person name="Martin F.M."/>
            <person name="Miettinen O."/>
            <person name="Hibbett D.S."/>
            <person name="Nagy L.G."/>
        </authorList>
    </citation>
    <scope>NUCLEOTIDE SEQUENCE [LARGE SCALE GENOMIC DNA]</scope>
    <source>
        <strain evidence="1 2">NL-1719</strain>
    </source>
</reference>
<name>A0ACD3ASZ0_9AGAR</name>
<keyword evidence="2" id="KW-1185">Reference proteome</keyword>
<evidence type="ECO:0000313" key="1">
    <source>
        <dbReference type="EMBL" id="TFK69083.1"/>
    </source>
</evidence>
<organism evidence="1 2">
    <name type="scientific">Pluteus cervinus</name>
    <dbReference type="NCBI Taxonomy" id="181527"/>
    <lineage>
        <taxon>Eukaryota</taxon>
        <taxon>Fungi</taxon>
        <taxon>Dikarya</taxon>
        <taxon>Basidiomycota</taxon>
        <taxon>Agaricomycotina</taxon>
        <taxon>Agaricomycetes</taxon>
        <taxon>Agaricomycetidae</taxon>
        <taxon>Agaricales</taxon>
        <taxon>Pluteineae</taxon>
        <taxon>Pluteaceae</taxon>
        <taxon>Pluteus</taxon>
    </lineage>
</organism>
<proteinExistence type="predicted"/>
<dbReference type="Proteomes" id="UP000308600">
    <property type="component" value="Unassembled WGS sequence"/>
</dbReference>
<gene>
    <name evidence="1" type="ORF">BDN72DRAFT_625991</name>
</gene>
<accession>A0ACD3ASZ0</accession>
<sequence length="78" mass="8595">MVLIVFSSYHGLEMISTSPLLTIFILGAPLLPSSPEVSCDNSIACSRHAQSQFTYLKYIVPILLLRLRSSSPFLPSIL</sequence>
<dbReference type="EMBL" id="ML208337">
    <property type="protein sequence ID" value="TFK69083.1"/>
    <property type="molecule type" value="Genomic_DNA"/>
</dbReference>